<organism evidence="1 2">
    <name type="scientific">Rhipicephalus microplus</name>
    <name type="common">Cattle tick</name>
    <name type="synonym">Boophilus microplus</name>
    <dbReference type="NCBI Taxonomy" id="6941"/>
    <lineage>
        <taxon>Eukaryota</taxon>
        <taxon>Metazoa</taxon>
        <taxon>Ecdysozoa</taxon>
        <taxon>Arthropoda</taxon>
        <taxon>Chelicerata</taxon>
        <taxon>Arachnida</taxon>
        <taxon>Acari</taxon>
        <taxon>Parasitiformes</taxon>
        <taxon>Ixodida</taxon>
        <taxon>Ixodoidea</taxon>
        <taxon>Ixodidae</taxon>
        <taxon>Rhipicephalinae</taxon>
        <taxon>Rhipicephalus</taxon>
        <taxon>Boophilus</taxon>
    </lineage>
</organism>
<comment type="caution">
    <text evidence="1">The sequence shown here is derived from an EMBL/GenBank/DDBJ whole genome shotgun (WGS) entry which is preliminary data.</text>
</comment>
<keyword evidence="2" id="KW-1185">Reference proteome</keyword>
<accession>A0A9J6D9Z1</accession>
<proteinExistence type="predicted"/>
<protein>
    <submittedName>
        <fullName evidence="1">Uncharacterized protein</fullName>
    </submittedName>
</protein>
<sequence length="224" mass="24848">MLQKNYTSHHGGTRIVSTDARWRLEAILSGAIWEVGKVNALGLLGLSFAVDIRYSSGRARAAHVSLSPKRPERLIYAASVADKALLIKAARSGTCAIRGTRGGVGLARFIGPTRRSDSQSPLSLQRSVVDSFPVIWRPRPGRLAADRQPPVMHATAQHMCRLAYEPRCAVTGLPWKPIVFSECRPFGRWQRTLRPQRAMRERGDGETRKLSWFTLSGDDVLSFS</sequence>
<gene>
    <name evidence="1" type="ORF">HPB51_012810</name>
</gene>
<dbReference type="AlphaFoldDB" id="A0A9J6D9Z1"/>
<reference evidence="1" key="1">
    <citation type="journal article" date="2020" name="Cell">
        <title>Large-Scale Comparative Analyses of Tick Genomes Elucidate Their Genetic Diversity and Vector Capacities.</title>
        <authorList>
            <consortium name="Tick Genome and Microbiome Consortium (TIGMIC)"/>
            <person name="Jia N."/>
            <person name="Wang J."/>
            <person name="Shi W."/>
            <person name="Du L."/>
            <person name="Sun Y."/>
            <person name="Zhan W."/>
            <person name="Jiang J.F."/>
            <person name="Wang Q."/>
            <person name="Zhang B."/>
            <person name="Ji P."/>
            <person name="Bell-Sakyi L."/>
            <person name="Cui X.M."/>
            <person name="Yuan T.T."/>
            <person name="Jiang B.G."/>
            <person name="Yang W.F."/>
            <person name="Lam T.T."/>
            <person name="Chang Q.C."/>
            <person name="Ding S.J."/>
            <person name="Wang X.J."/>
            <person name="Zhu J.G."/>
            <person name="Ruan X.D."/>
            <person name="Zhao L."/>
            <person name="Wei J.T."/>
            <person name="Ye R.Z."/>
            <person name="Que T.C."/>
            <person name="Du C.H."/>
            <person name="Zhou Y.H."/>
            <person name="Cheng J.X."/>
            <person name="Dai P.F."/>
            <person name="Guo W.B."/>
            <person name="Han X.H."/>
            <person name="Huang E.J."/>
            <person name="Li L.F."/>
            <person name="Wei W."/>
            <person name="Gao Y.C."/>
            <person name="Liu J.Z."/>
            <person name="Shao H.Z."/>
            <person name="Wang X."/>
            <person name="Wang C.C."/>
            <person name="Yang T.C."/>
            <person name="Huo Q.B."/>
            <person name="Li W."/>
            <person name="Chen H.Y."/>
            <person name="Chen S.E."/>
            <person name="Zhou L.G."/>
            <person name="Ni X.B."/>
            <person name="Tian J.H."/>
            <person name="Sheng Y."/>
            <person name="Liu T."/>
            <person name="Pan Y.S."/>
            <person name="Xia L.Y."/>
            <person name="Li J."/>
            <person name="Zhao F."/>
            <person name="Cao W.C."/>
        </authorList>
    </citation>
    <scope>NUCLEOTIDE SEQUENCE</scope>
    <source>
        <strain evidence="1">Rmic-2018</strain>
    </source>
</reference>
<dbReference type="EMBL" id="JABSTU010000010">
    <property type="protein sequence ID" value="KAH8018856.1"/>
    <property type="molecule type" value="Genomic_DNA"/>
</dbReference>
<reference evidence="1" key="2">
    <citation type="submission" date="2021-09" db="EMBL/GenBank/DDBJ databases">
        <authorList>
            <person name="Jia N."/>
            <person name="Wang J."/>
            <person name="Shi W."/>
            <person name="Du L."/>
            <person name="Sun Y."/>
            <person name="Zhan W."/>
            <person name="Jiang J."/>
            <person name="Wang Q."/>
            <person name="Zhang B."/>
            <person name="Ji P."/>
            <person name="Sakyi L.B."/>
            <person name="Cui X."/>
            <person name="Yuan T."/>
            <person name="Jiang B."/>
            <person name="Yang W."/>
            <person name="Lam T.T.-Y."/>
            <person name="Chang Q."/>
            <person name="Ding S."/>
            <person name="Wang X."/>
            <person name="Zhu J."/>
            <person name="Ruan X."/>
            <person name="Zhao L."/>
            <person name="Wei J."/>
            <person name="Que T."/>
            <person name="Du C."/>
            <person name="Cheng J."/>
            <person name="Dai P."/>
            <person name="Han X."/>
            <person name="Huang E."/>
            <person name="Gao Y."/>
            <person name="Liu J."/>
            <person name="Shao H."/>
            <person name="Ye R."/>
            <person name="Li L."/>
            <person name="Wei W."/>
            <person name="Wang X."/>
            <person name="Wang C."/>
            <person name="Huo Q."/>
            <person name="Li W."/>
            <person name="Guo W."/>
            <person name="Chen H."/>
            <person name="Chen S."/>
            <person name="Zhou L."/>
            <person name="Zhou L."/>
            <person name="Ni X."/>
            <person name="Tian J."/>
            <person name="Zhou Y."/>
            <person name="Sheng Y."/>
            <person name="Liu T."/>
            <person name="Pan Y."/>
            <person name="Xia L."/>
            <person name="Li J."/>
            <person name="Zhao F."/>
            <person name="Cao W."/>
        </authorList>
    </citation>
    <scope>NUCLEOTIDE SEQUENCE</scope>
    <source>
        <strain evidence="1">Rmic-2018</strain>
        <tissue evidence="1">Larvae</tissue>
    </source>
</reference>
<dbReference type="Proteomes" id="UP000821866">
    <property type="component" value="Chromosome 8"/>
</dbReference>
<evidence type="ECO:0000313" key="1">
    <source>
        <dbReference type="EMBL" id="KAH8018856.1"/>
    </source>
</evidence>
<name>A0A9J6D9Z1_RHIMP</name>
<evidence type="ECO:0000313" key="2">
    <source>
        <dbReference type="Proteomes" id="UP000821866"/>
    </source>
</evidence>